<organism evidence="1 2">
    <name type="scientific">Ktedonosporobacter rubrisoli</name>
    <dbReference type="NCBI Taxonomy" id="2509675"/>
    <lineage>
        <taxon>Bacteria</taxon>
        <taxon>Bacillati</taxon>
        <taxon>Chloroflexota</taxon>
        <taxon>Ktedonobacteria</taxon>
        <taxon>Ktedonobacterales</taxon>
        <taxon>Ktedonosporobacteraceae</taxon>
        <taxon>Ktedonosporobacter</taxon>
    </lineage>
</organism>
<dbReference type="Pfam" id="PF02585">
    <property type="entry name" value="PIG-L"/>
    <property type="match status" value="1"/>
</dbReference>
<dbReference type="AlphaFoldDB" id="A0A4P6JL70"/>
<dbReference type="PANTHER" id="PTHR12993:SF28">
    <property type="entry name" value="LMBE FAMILY PROTEIN"/>
    <property type="match status" value="1"/>
</dbReference>
<name>A0A4P6JL70_KTERU</name>
<dbReference type="SUPFAM" id="SSF102588">
    <property type="entry name" value="LmbE-like"/>
    <property type="match status" value="1"/>
</dbReference>
<dbReference type="KEGG" id="kbs:EPA93_06975"/>
<dbReference type="Proteomes" id="UP000290365">
    <property type="component" value="Chromosome"/>
</dbReference>
<dbReference type="Gene3D" id="3.40.50.10320">
    <property type="entry name" value="LmbE-like"/>
    <property type="match status" value="1"/>
</dbReference>
<gene>
    <name evidence="1" type="ORF">EPA93_06975</name>
</gene>
<evidence type="ECO:0000313" key="2">
    <source>
        <dbReference type="Proteomes" id="UP000290365"/>
    </source>
</evidence>
<protein>
    <submittedName>
        <fullName evidence="1">PIG-L family deacetylase</fullName>
    </submittedName>
</protein>
<dbReference type="InterPro" id="IPR003737">
    <property type="entry name" value="GlcNAc_PI_deacetylase-related"/>
</dbReference>
<dbReference type="PANTHER" id="PTHR12993">
    <property type="entry name" value="N-ACETYLGLUCOSAMINYL-PHOSPHATIDYLINOSITOL DE-N-ACETYLASE-RELATED"/>
    <property type="match status" value="1"/>
</dbReference>
<sequence length="233" mass="26478">MAAPALLPTEGSRVLAILAHPDDAEFLCGGTIARLVEEGYEVHYLLVTRGEKGSDDPEMTAARLAEIREHEQRKAAFALGVQSVTFLEGYVDGEVEVTLTLRRELVWHVRKLRPNVVLTFDPWKKDEPHPDHRAVGMCTLDALACARGRMYFPEQLVDGTGPHRVKDIYYFSTDRPNHWVDITSVIDKKIAALRCHACQMLNFDPEEYIRRKGSQAGAEHKYKYAEMFHRAVF</sequence>
<accession>A0A4P6JL70</accession>
<keyword evidence="2" id="KW-1185">Reference proteome</keyword>
<evidence type="ECO:0000313" key="1">
    <source>
        <dbReference type="EMBL" id="QBD75760.1"/>
    </source>
</evidence>
<dbReference type="EMBL" id="CP035758">
    <property type="protein sequence ID" value="QBD75760.1"/>
    <property type="molecule type" value="Genomic_DNA"/>
</dbReference>
<dbReference type="RefSeq" id="WP_129886357.1">
    <property type="nucleotide sequence ID" value="NZ_CP035758.1"/>
</dbReference>
<dbReference type="GO" id="GO:0016811">
    <property type="term" value="F:hydrolase activity, acting on carbon-nitrogen (but not peptide) bonds, in linear amides"/>
    <property type="evidence" value="ECO:0007669"/>
    <property type="project" value="TreeGrafter"/>
</dbReference>
<dbReference type="OrthoDB" id="9815144at2"/>
<proteinExistence type="predicted"/>
<reference evidence="1 2" key="1">
    <citation type="submission" date="2019-01" db="EMBL/GenBank/DDBJ databases">
        <title>Ktedonosporobacter rubrisoli SCAWS-G2.</title>
        <authorList>
            <person name="Huang Y."/>
            <person name="Yan B."/>
        </authorList>
    </citation>
    <scope>NUCLEOTIDE SEQUENCE [LARGE SCALE GENOMIC DNA]</scope>
    <source>
        <strain evidence="1 2">SCAWS-G2</strain>
    </source>
</reference>
<dbReference type="InterPro" id="IPR024078">
    <property type="entry name" value="LmbE-like_dom_sf"/>
</dbReference>